<dbReference type="InterPro" id="IPR036910">
    <property type="entry name" value="HMG_box_dom_sf"/>
</dbReference>
<dbReference type="InterPro" id="IPR050342">
    <property type="entry name" value="HMGB"/>
</dbReference>
<keyword evidence="5" id="KW-1185">Reference proteome</keyword>
<sequence length="183" mass="21336">MNTYSLLTRSFHQSTKPLFNLTSTLLKASKRTQIRNELIKQGPKRPTSAYFLYLQDYRGQLAKENPTLRPAELSKIAGEKWQTLEASLKDKYITQRKQLFSEYQKAKKIFNDKLPPKKPAGPFIKYANDVRTEVLSQHPETSQLDLMKIIGDKWQNLDQGTKDKYTQEYKKALQEYNASFPLE</sequence>
<dbReference type="EMBL" id="CP049010">
    <property type="protein sequence ID" value="QID87212.1"/>
    <property type="molecule type" value="Genomic_DNA"/>
</dbReference>
<gene>
    <name evidence="4" type="primary">ABF2_2</name>
    <name evidence="4" type="ORF">GRS66_009879</name>
</gene>
<keyword evidence="1 2" id="KW-0238">DNA-binding</keyword>
<proteinExistence type="predicted"/>
<dbReference type="SMART" id="SM00398">
    <property type="entry name" value="HMG"/>
    <property type="match status" value="2"/>
</dbReference>
<dbReference type="GO" id="GO:0005634">
    <property type="term" value="C:nucleus"/>
    <property type="evidence" value="ECO:0007669"/>
    <property type="project" value="UniProtKB-UniRule"/>
</dbReference>
<feature type="domain" description="HMG box" evidence="3">
    <location>
        <begin position="43"/>
        <end position="111"/>
    </location>
</feature>
<dbReference type="SUPFAM" id="SSF47095">
    <property type="entry name" value="HMG-box"/>
    <property type="match status" value="2"/>
</dbReference>
<dbReference type="GO" id="GO:0003677">
    <property type="term" value="F:DNA binding"/>
    <property type="evidence" value="ECO:0007669"/>
    <property type="project" value="UniProtKB-UniRule"/>
</dbReference>
<feature type="DNA-binding region" description="HMG box" evidence="2">
    <location>
        <begin position="116"/>
        <end position="183"/>
    </location>
</feature>
<dbReference type="CDD" id="cd22010">
    <property type="entry name" value="HMG-box_ABF2-like_rpt1"/>
    <property type="match status" value="1"/>
</dbReference>
<keyword evidence="2" id="KW-0539">Nucleus</keyword>
<accession>A0A6C1ED81</accession>
<dbReference type="PANTHER" id="PTHR48112">
    <property type="entry name" value="HIGH MOBILITY GROUP PROTEIN DSP1"/>
    <property type="match status" value="1"/>
</dbReference>
<feature type="DNA-binding region" description="HMG box" evidence="2">
    <location>
        <begin position="43"/>
        <end position="111"/>
    </location>
</feature>
<evidence type="ECO:0000256" key="2">
    <source>
        <dbReference type="PROSITE-ProRule" id="PRU00267"/>
    </source>
</evidence>
<evidence type="ECO:0000313" key="4">
    <source>
        <dbReference type="EMBL" id="QID87212.1"/>
    </source>
</evidence>
<dbReference type="OrthoDB" id="5550281at2759"/>
<dbReference type="CDD" id="cd22012">
    <property type="entry name" value="HMG-box_ABF2_IXR1-like_rpt2"/>
    <property type="match status" value="1"/>
</dbReference>
<dbReference type="PANTHER" id="PTHR48112:SF22">
    <property type="entry name" value="MITOCHONDRIAL TRANSCRIPTION FACTOR A, ISOFORM B"/>
    <property type="match status" value="1"/>
</dbReference>
<evidence type="ECO:0000259" key="3">
    <source>
        <dbReference type="PROSITE" id="PS50118"/>
    </source>
</evidence>
<protein>
    <submittedName>
        <fullName evidence="4">ARS-binding factor 2, mitochondrial</fullName>
    </submittedName>
</protein>
<dbReference type="InterPro" id="IPR009071">
    <property type="entry name" value="HMG_box_dom"/>
</dbReference>
<feature type="domain" description="HMG box" evidence="3">
    <location>
        <begin position="116"/>
        <end position="183"/>
    </location>
</feature>
<evidence type="ECO:0000313" key="5">
    <source>
        <dbReference type="Proteomes" id="UP000501346"/>
    </source>
</evidence>
<name>A0A6C1ED81_SACPS</name>
<dbReference type="Proteomes" id="UP000501346">
    <property type="component" value="Chromosome SeXIII-ScXIII"/>
</dbReference>
<dbReference type="AlphaFoldDB" id="A0A6C1ED81"/>
<reference evidence="4 5" key="1">
    <citation type="journal article" date="2019" name="BMC Genomics">
        <title>Chromosome level assembly and comparative genome analysis confirm lager-brewing yeasts originated from a single hybridization.</title>
        <authorList>
            <person name="Salazar A.N."/>
            <person name="Gorter de Vries A.R."/>
            <person name="van den Broek M."/>
            <person name="Brouwers N."/>
            <person name="de la Torre Cortes P."/>
            <person name="Kuijpers N.G.A."/>
            <person name="Daran J.G."/>
            <person name="Abeel T."/>
        </authorList>
    </citation>
    <scope>NUCLEOTIDE SEQUENCE [LARGE SCALE GENOMIC DNA]</scope>
    <source>
        <strain evidence="4 5">CBS 1483</strain>
    </source>
</reference>
<organism evidence="4 5">
    <name type="scientific">Saccharomyces pastorianus</name>
    <name type="common">Lager yeast</name>
    <name type="synonym">Saccharomyces cerevisiae x Saccharomyces eubayanus</name>
    <dbReference type="NCBI Taxonomy" id="27292"/>
    <lineage>
        <taxon>Eukaryota</taxon>
        <taxon>Fungi</taxon>
        <taxon>Dikarya</taxon>
        <taxon>Ascomycota</taxon>
        <taxon>Saccharomycotina</taxon>
        <taxon>Saccharomycetes</taxon>
        <taxon>Saccharomycetales</taxon>
        <taxon>Saccharomycetaceae</taxon>
        <taxon>Saccharomyces</taxon>
    </lineage>
</organism>
<dbReference type="PROSITE" id="PS50118">
    <property type="entry name" value="HMG_BOX_2"/>
    <property type="match status" value="2"/>
</dbReference>
<evidence type="ECO:0000256" key="1">
    <source>
        <dbReference type="ARBA" id="ARBA00023125"/>
    </source>
</evidence>
<dbReference type="Pfam" id="PF00505">
    <property type="entry name" value="HMG_box"/>
    <property type="match status" value="2"/>
</dbReference>
<dbReference type="Gene3D" id="1.10.30.10">
    <property type="entry name" value="High mobility group box domain"/>
    <property type="match status" value="2"/>
</dbReference>